<dbReference type="InterPro" id="IPR036388">
    <property type="entry name" value="WH-like_DNA-bd_sf"/>
</dbReference>
<dbReference type="Proteomes" id="UP000612282">
    <property type="component" value="Unassembled WGS sequence"/>
</dbReference>
<dbReference type="InterPro" id="IPR002577">
    <property type="entry name" value="HTH_HxlR"/>
</dbReference>
<dbReference type="RefSeq" id="WP_239145980.1">
    <property type="nucleotide sequence ID" value="NZ_BAAAQE010000049.1"/>
</dbReference>
<organism evidence="5 6">
    <name type="scientific">Actinoplanes couchii</name>
    <dbReference type="NCBI Taxonomy" id="403638"/>
    <lineage>
        <taxon>Bacteria</taxon>
        <taxon>Bacillati</taxon>
        <taxon>Actinomycetota</taxon>
        <taxon>Actinomycetes</taxon>
        <taxon>Micromonosporales</taxon>
        <taxon>Micromonosporaceae</taxon>
        <taxon>Actinoplanes</taxon>
    </lineage>
</organism>
<evidence type="ECO:0000313" key="5">
    <source>
        <dbReference type="EMBL" id="GID60858.1"/>
    </source>
</evidence>
<keyword evidence="2" id="KW-0238">DNA-binding</keyword>
<gene>
    <name evidence="5" type="ORF">Aco03nite_092620</name>
</gene>
<evidence type="ECO:0000256" key="2">
    <source>
        <dbReference type="ARBA" id="ARBA00023125"/>
    </source>
</evidence>
<dbReference type="EMBL" id="BOMG01000115">
    <property type="protein sequence ID" value="GID60858.1"/>
    <property type="molecule type" value="Genomic_DNA"/>
</dbReference>
<dbReference type="Gene3D" id="1.10.10.10">
    <property type="entry name" value="Winged helix-like DNA-binding domain superfamily/Winged helix DNA-binding domain"/>
    <property type="match status" value="1"/>
</dbReference>
<dbReference type="PANTHER" id="PTHR33204">
    <property type="entry name" value="TRANSCRIPTIONAL REGULATOR, MARR FAMILY"/>
    <property type="match status" value="1"/>
</dbReference>
<proteinExistence type="predicted"/>
<evidence type="ECO:0000259" key="4">
    <source>
        <dbReference type="PROSITE" id="PS51118"/>
    </source>
</evidence>
<reference evidence="5 6" key="1">
    <citation type="submission" date="2021-01" db="EMBL/GenBank/DDBJ databases">
        <title>Whole genome shotgun sequence of Actinoplanes couchii NBRC 106145.</title>
        <authorList>
            <person name="Komaki H."/>
            <person name="Tamura T."/>
        </authorList>
    </citation>
    <scope>NUCLEOTIDE SEQUENCE [LARGE SCALE GENOMIC DNA]</scope>
    <source>
        <strain evidence="5 6">NBRC 106145</strain>
    </source>
</reference>
<protein>
    <recommendedName>
        <fullName evidence="4">HTH hxlR-type domain-containing protein</fullName>
    </recommendedName>
</protein>
<keyword evidence="3" id="KW-0804">Transcription</keyword>
<name>A0ABQ3XQU6_9ACTN</name>
<evidence type="ECO:0000313" key="6">
    <source>
        <dbReference type="Proteomes" id="UP000612282"/>
    </source>
</evidence>
<keyword evidence="6" id="KW-1185">Reference proteome</keyword>
<feature type="domain" description="HTH hxlR-type" evidence="4">
    <location>
        <begin position="10"/>
        <end position="115"/>
    </location>
</feature>
<evidence type="ECO:0000256" key="1">
    <source>
        <dbReference type="ARBA" id="ARBA00023015"/>
    </source>
</evidence>
<dbReference type="Pfam" id="PF01638">
    <property type="entry name" value="HxlR"/>
    <property type="match status" value="1"/>
</dbReference>
<keyword evidence="1" id="KW-0805">Transcription regulation</keyword>
<accession>A0ABQ3XQU6</accession>
<dbReference type="SUPFAM" id="SSF46785">
    <property type="entry name" value="Winged helix' DNA-binding domain"/>
    <property type="match status" value="1"/>
</dbReference>
<dbReference type="PANTHER" id="PTHR33204:SF39">
    <property type="entry name" value="TRANSCRIPTIONAL REGULATORY PROTEIN"/>
    <property type="match status" value="1"/>
</dbReference>
<comment type="caution">
    <text evidence="5">The sequence shown here is derived from an EMBL/GenBank/DDBJ whole genome shotgun (WGS) entry which is preliminary data.</text>
</comment>
<sequence>MTSPAVTPTCGEGELRDLLRALMTTIGDKWTLAVVATMTVGEQRFTAILHSVDGISHRMLTKTLRGLEDDGLVSRTFHAEVPPRVEYALTPLGLTLLEPLAGLSRWVEHHGPAVLEHRATRQHQEIS</sequence>
<dbReference type="InterPro" id="IPR036390">
    <property type="entry name" value="WH_DNA-bd_sf"/>
</dbReference>
<dbReference type="PROSITE" id="PS51118">
    <property type="entry name" value="HTH_HXLR"/>
    <property type="match status" value="1"/>
</dbReference>
<evidence type="ECO:0000256" key="3">
    <source>
        <dbReference type="ARBA" id="ARBA00023163"/>
    </source>
</evidence>